<dbReference type="InterPro" id="IPR049484">
    <property type="entry name" value="Rv0078-like_C"/>
</dbReference>
<keyword evidence="1" id="KW-0805">Transcription regulation</keyword>
<organism evidence="6 7">
    <name type="scientific">Nonomuraea ferruginea</name>
    <dbReference type="NCBI Taxonomy" id="46174"/>
    <lineage>
        <taxon>Bacteria</taxon>
        <taxon>Bacillati</taxon>
        <taxon>Actinomycetota</taxon>
        <taxon>Actinomycetes</taxon>
        <taxon>Streptosporangiales</taxon>
        <taxon>Streptosporangiaceae</taxon>
        <taxon>Nonomuraea</taxon>
    </lineage>
</organism>
<dbReference type="InterPro" id="IPR009057">
    <property type="entry name" value="Homeodomain-like_sf"/>
</dbReference>
<gene>
    <name evidence="6" type="ORF">OUY24_37015</name>
</gene>
<dbReference type="InterPro" id="IPR050109">
    <property type="entry name" value="HTH-type_TetR-like_transc_reg"/>
</dbReference>
<evidence type="ECO:0000256" key="4">
    <source>
        <dbReference type="PROSITE-ProRule" id="PRU00335"/>
    </source>
</evidence>
<dbReference type="Proteomes" id="UP001212498">
    <property type="component" value="Unassembled WGS sequence"/>
</dbReference>
<dbReference type="Pfam" id="PF00440">
    <property type="entry name" value="TetR_N"/>
    <property type="match status" value="1"/>
</dbReference>
<evidence type="ECO:0000313" key="7">
    <source>
        <dbReference type="Proteomes" id="UP001212498"/>
    </source>
</evidence>
<evidence type="ECO:0000259" key="5">
    <source>
        <dbReference type="PROSITE" id="PS50977"/>
    </source>
</evidence>
<keyword evidence="7" id="KW-1185">Reference proteome</keyword>
<dbReference type="PRINTS" id="PR00455">
    <property type="entry name" value="HTHTETR"/>
</dbReference>
<dbReference type="Pfam" id="PF21351">
    <property type="entry name" value="TetR_C_41"/>
    <property type="match status" value="1"/>
</dbReference>
<reference evidence="6 7" key="1">
    <citation type="submission" date="2022-11" db="EMBL/GenBank/DDBJ databases">
        <title>Nonomuraea corallina sp. nov., a new species of the genus Nonomuraea isolated from sea side sediment in Thai sea.</title>
        <authorList>
            <person name="Ngamcharungchit C."/>
            <person name="Matsumoto A."/>
            <person name="Suriyachadkun C."/>
            <person name="Panbangred W."/>
            <person name="Inahashi Y."/>
            <person name="Intra B."/>
        </authorList>
    </citation>
    <scope>NUCLEOTIDE SEQUENCE [LARGE SCALE GENOMIC DNA]</scope>
    <source>
        <strain evidence="6 7">DSM 43553</strain>
    </source>
</reference>
<dbReference type="PANTHER" id="PTHR30055">
    <property type="entry name" value="HTH-TYPE TRANSCRIPTIONAL REGULATOR RUTR"/>
    <property type="match status" value="1"/>
</dbReference>
<protein>
    <submittedName>
        <fullName evidence="6">TetR/AcrR family transcriptional regulator</fullName>
    </submittedName>
</protein>
<comment type="caution">
    <text evidence="6">The sequence shown here is derived from an EMBL/GenBank/DDBJ whole genome shotgun (WGS) entry which is preliminary data.</text>
</comment>
<dbReference type="EMBL" id="JAPNUD010000184">
    <property type="protein sequence ID" value="MDA0646259.1"/>
    <property type="molecule type" value="Genomic_DNA"/>
</dbReference>
<accession>A0ABT4TA15</accession>
<name>A0ABT4TA15_9ACTN</name>
<evidence type="ECO:0000313" key="6">
    <source>
        <dbReference type="EMBL" id="MDA0646259.1"/>
    </source>
</evidence>
<proteinExistence type="predicted"/>
<evidence type="ECO:0000256" key="3">
    <source>
        <dbReference type="ARBA" id="ARBA00023163"/>
    </source>
</evidence>
<dbReference type="InterPro" id="IPR001647">
    <property type="entry name" value="HTH_TetR"/>
</dbReference>
<keyword evidence="3" id="KW-0804">Transcription</keyword>
<dbReference type="Gene3D" id="1.10.357.10">
    <property type="entry name" value="Tetracycline Repressor, domain 2"/>
    <property type="match status" value="1"/>
</dbReference>
<dbReference type="PANTHER" id="PTHR30055:SF234">
    <property type="entry name" value="HTH-TYPE TRANSCRIPTIONAL REGULATOR BETI"/>
    <property type="match status" value="1"/>
</dbReference>
<sequence length="197" mass="21017">MTRTRAEQREETRRTLVAVGRRLFAGRGYAAVGLAEIVREAGVTKGALYHHFDGKAALFRAVLEEVQQEVGARVAAEADAEPDPWDQLKAGCAAFVRAAAHPDVQRIMLIDGPAVLGWNEWRAMDEAASARHLAEALTALAASGTITARPVAPLTRLLSGAMNEAVLWLAQSEAGPGDLDDTLAALSGLLEGLRIRT</sequence>
<feature type="DNA-binding region" description="H-T-H motif" evidence="4">
    <location>
        <begin position="33"/>
        <end position="52"/>
    </location>
</feature>
<dbReference type="RefSeq" id="WP_271279631.1">
    <property type="nucleotide sequence ID" value="NZ_BAABFD010000014.1"/>
</dbReference>
<keyword evidence="2 4" id="KW-0238">DNA-binding</keyword>
<dbReference type="SUPFAM" id="SSF46689">
    <property type="entry name" value="Homeodomain-like"/>
    <property type="match status" value="1"/>
</dbReference>
<evidence type="ECO:0000256" key="1">
    <source>
        <dbReference type="ARBA" id="ARBA00023015"/>
    </source>
</evidence>
<dbReference type="PROSITE" id="PS50977">
    <property type="entry name" value="HTH_TETR_2"/>
    <property type="match status" value="1"/>
</dbReference>
<feature type="domain" description="HTH tetR-type" evidence="5">
    <location>
        <begin position="10"/>
        <end position="70"/>
    </location>
</feature>
<evidence type="ECO:0000256" key="2">
    <source>
        <dbReference type="ARBA" id="ARBA00023125"/>
    </source>
</evidence>